<evidence type="ECO:0000259" key="3">
    <source>
        <dbReference type="Pfam" id="PF10192"/>
    </source>
</evidence>
<dbReference type="Pfam" id="PF10192">
    <property type="entry name" value="GPR180-TMEM145_TM"/>
    <property type="match status" value="1"/>
</dbReference>
<organism evidence="4 6">
    <name type="scientific">Acrobeloides nanus</name>
    <dbReference type="NCBI Taxonomy" id="290746"/>
    <lineage>
        <taxon>Eukaryota</taxon>
        <taxon>Metazoa</taxon>
        <taxon>Ecdysozoa</taxon>
        <taxon>Nematoda</taxon>
        <taxon>Chromadorea</taxon>
        <taxon>Rhabditida</taxon>
        <taxon>Tylenchina</taxon>
        <taxon>Cephalobomorpha</taxon>
        <taxon>Cephaloboidea</taxon>
        <taxon>Cephalobidae</taxon>
        <taxon>Acrobeloides</taxon>
    </lineage>
</organism>
<dbReference type="GO" id="GO:0019236">
    <property type="term" value="P:response to pheromone"/>
    <property type="evidence" value="ECO:0007669"/>
    <property type="project" value="InterPro"/>
</dbReference>
<dbReference type="PANTHER" id="PTHR23252:SF24">
    <property type="entry name" value="TRANSMEMBRANE PROTEIN 145"/>
    <property type="match status" value="1"/>
</dbReference>
<evidence type="ECO:0000313" key="4">
    <source>
        <dbReference type="Proteomes" id="UP000887540"/>
    </source>
</evidence>
<keyword evidence="2" id="KW-0472">Membrane</keyword>
<dbReference type="PANTHER" id="PTHR23252">
    <property type="entry name" value="INTIMAL THICKNESS RECEPTOR-RELATED"/>
    <property type="match status" value="1"/>
</dbReference>
<feature type="domain" description="GPR180/TMEM145 transmembrane" evidence="3">
    <location>
        <begin position="1"/>
        <end position="43"/>
    </location>
</feature>
<dbReference type="InterPro" id="IPR019336">
    <property type="entry name" value="GPR180/TMEM145_TM"/>
</dbReference>
<keyword evidence="4" id="KW-1185">Reference proteome</keyword>
<feature type="transmembrane region" description="Helical" evidence="2">
    <location>
        <begin position="35"/>
        <end position="52"/>
    </location>
</feature>
<proteinExistence type="predicted"/>
<dbReference type="GO" id="GO:0007186">
    <property type="term" value="P:G protein-coupled receptor signaling pathway"/>
    <property type="evidence" value="ECO:0007669"/>
    <property type="project" value="InterPro"/>
</dbReference>
<dbReference type="WBParaSite" id="ACRNAN_Path_807.g3058.t1">
    <property type="protein sequence ID" value="ACRNAN_Path_807.g3058.t1"/>
    <property type="gene ID" value="ACRNAN_Path_807.g3058"/>
</dbReference>
<evidence type="ECO:0000256" key="2">
    <source>
        <dbReference type="SAM" id="Phobius"/>
    </source>
</evidence>
<reference evidence="5 6" key="1">
    <citation type="submission" date="2022-11" db="UniProtKB">
        <authorList>
            <consortium name="WormBaseParasite"/>
        </authorList>
    </citation>
    <scope>IDENTIFICATION</scope>
</reference>
<dbReference type="AlphaFoldDB" id="A0A914EEC3"/>
<evidence type="ECO:0000313" key="5">
    <source>
        <dbReference type="WBParaSite" id="ACRNAN_Path_807.g3058.t1"/>
    </source>
</evidence>
<dbReference type="WBParaSite" id="ACRNAN_scaffold7184.g19895.t1">
    <property type="protein sequence ID" value="ACRNAN_scaffold7184.g19895.t1"/>
    <property type="gene ID" value="ACRNAN_scaffold7184.g19895"/>
</dbReference>
<protein>
    <submittedName>
        <fullName evidence="5 6">GPR180/TMEM145 transmembrane domain-containing protein</fullName>
    </submittedName>
</protein>
<keyword evidence="2" id="KW-1133">Transmembrane helix</keyword>
<evidence type="ECO:0000313" key="6">
    <source>
        <dbReference type="WBParaSite" id="ACRNAN_scaffold7184.g19895.t1"/>
    </source>
</evidence>
<accession>A0A914EEC3</accession>
<sequence length="103" mass="11752">MTLWFWAGPITLIFANFVLDNWVRAEVVHGVDSAVVIYGFIIFLALTSPISANRNFPYHVRTNQISEINFPQNIYEVQYSTNNQNSNPDTSNSNTNANGLYRH</sequence>
<dbReference type="Proteomes" id="UP000887540">
    <property type="component" value="Unplaced"/>
</dbReference>
<dbReference type="InterPro" id="IPR047831">
    <property type="entry name" value="GPR180/TMEM145"/>
</dbReference>
<keyword evidence="2" id="KW-0812">Transmembrane</keyword>
<evidence type="ECO:0000256" key="1">
    <source>
        <dbReference type="SAM" id="MobiDB-lite"/>
    </source>
</evidence>
<name>A0A914EEC3_9BILA</name>
<feature type="region of interest" description="Disordered" evidence="1">
    <location>
        <begin position="80"/>
        <end position="103"/>
    </location>
</feature>